<evidence type="ECO:0000256" key="5">
    <source>
        <dbReference type="ARBA" id="ARBA00022679"/>
    </source>
</evidence>
<keyword evidence="12" id="KW-0506">mRNA capping</keyword>
<dbReference type="GO" id="GO:0044423">
    <property type="term" value="C:virion component"/>
    <property type="evidence" value="ECO:0007669"/>
    <property type="project" value="UniProtKB-KW"/>
</dbReference>
<dbReference type="KEGG" id="vg:20964336"/>
<dbReference type="InterPro" id="IPR014023">
    <property type="entry name" value="Mononeg_RNA_pol_cat"/>
</dbReference>
<dbReference type="GO" id="GO:0004482">
    <property type="term" value="F:mRNA 5'-cap (guanine-N7-)-methyltransferase activity"/>
    <property type="evidence" value="ECO:0007669"/>
    <property type="project" value="InterPro"/>
</dbReference>
<feature type="domain" description="RdRp catalytic" evidence="22">
    <location>
        <begin position="633"/>
        <end position="817"/>
    </location>
</feature>
<dbReference type="GO" id="GO:0005524">
    <property type="term" value="F:ATP binding"/>
    <property type="evidence" value="ECO:0007669"/>
    <property type="project" value="UniProtKB-KW"/>
</dbReference>
<evidence type="ECO:0000256" key="17">
    <source>
        <dbReference type="ARBA" id="ARBA00031012"/>
    </source>
</evidence>
<evidence type="ECO:0000256" key="12">
    <source>
        <dbReference type="ARBA" id="ARBA00023042"/>
    </source>
</evidence>
<keyword evidence="3" id="KW-0696">RNA-directed RNA polymerase</keyword>
<feature type="region of interest" description="Disordered" evidence="21">
    <location>
        <begin position="1178"/>
        <end position="1202"/>
    </location>
</feature>
<evidence type="ECO:0000256" key="15">
    <source>
        <dbReference type="ARBA" id="ARBA00024499"/>
    </source>
</evidence>
<evidence type="ECO:0000256" key="10">
    <source>
        <dbReference type="ARBA" id="ARBA00022844"/>
    </source>
</evidence>
<keyword evidence="24" id="KW-1185">Reference proteome</keyword>
<evidence type="ECO:0000256" key="3">
    <source>
        <dbReference type="ARBA" id="ARBA00022484"/>
    </source>
</evidence>
<protein>
    <recommendedName>
        <fullName evidence="2">RNA-directed RNA polymerase</fullName>
        <ecNumber evidence="2">2.7.7.48</ecNumber>
    </recommendedName>
    <alternativeName>
        <fullName evidence="17">Replicase</fullName>
    </alternativeName>
    <alternativeName>
        <fullName evidence="16">Transcriptase</fullName>
    </alternativeName>
</protein>
<comment type="catalytic activity">
    <reaction evidence="20">
        <text>GTP + H2O = GDP + phosphate + H(+)</text>
        <dbReference type="Rhea" id="RHEA:19669"/>
        <dbReference type="ChEBI" id="CHEBI:15377"/>
        <dbReference type="ChEBI" id="CHEBI:15378"/>
        <dbReference type="ChEBI" id="CHEBI:37565"/>
        <dbReference type="ChEBI" id="CHEBI:43474"/>
        <dbReference type="ChEBI" id="CHEBI:58189"/>
    </reaction>
</comment>
<reference evidence="23 24" key="1">
    <citation type="journal article" date="2012" name="Infect. Genet. Evol.">
        <title>Isolation and molecular identification of Sunshine virus, a novel paramyxovirus found in Australian snakes.</title>
        <authorList>
            <person name="Hyndman T.H."/>
            <person name="Marschang R.E."/>
            <person name="Wellehan J.F.Jr."/>
            <person name="Nicholls P.K."/>
        </authorList>
    </citation>
    <scope>NUCLEOTIDE SEQUENCE [LARGE SCALE GENOMIC DNA]</scope>
</reference>
<evidence type="ECO:0000256" key="11">
    <source>
        <dbReference type="ARBA" id="ARBA00022953"/>
    </source>
</evidence>
<dbReference type="Pfam" id="PF00946">
    <property type="entry name" value="Mononeg_RNA_pol"/>
    <property type="match status" value="1"/>
</dbReference>
<evidence type="ECO:0000256" key="9">
    <source>
        <dbReference type="ARBA" id="ARBA00022840"/>
    </source>
</evidence>
<keyword evidence="4" id="KW-0507">mRNA processing</keyword>
<dbReference type="EC" id="2.7.7.48" evidence="2"/>
<evidence type="ECO:0000256" key="8">
    <source>
        <dbReference type="ARBA" id="ARBA00022741"/>
    </source>
</evidence>
<evidence type="ECO:0000256" key="19">
    <source>
        <dbReference type="ARBA" id="ARBA00047370"/>
    </source>
</evidence>
<evidence type="ECO:0000256" key="13">
    <source>
        <dbReference type="ARBA" id="ARBA00023268"/>
    </source>
</evidence>
<dbReference type="GeneID" id="20964336"/>
<sequence length="2198" mass="252221">MDSKTGSGLDLDGSYFHLNSPITDWDISLITYFSTGVPQNSDGFRRILSNLSYQSRNDHFHLCDLRVKGDVMKLYLSDVTHVVRYPQSLRLMEIICSFFSTRDPLIPARDKLKGDKYLSPKLFRELLDIPGQKQDIVRRQTELFFQLSRFRSFIIELGSFENRCIWKAIKNETIRRLRKEFNLLDEVLPEKTRRRASVVIREEHAKLKTSQKKSIIKSFPLKEDQLILFILEEGFFIKEGPKLSIIPKSAFLGFIDSIECELNLYLFSKMKPYFSEIGRLSSLIRNAVIEHGEPMFEIHKNIVPFIQSSILKKLEQSDDPLYNQFSETVMKNLKKITSKTGDHTSNVIPETISSIFQDISNVLERMDIDDRCDLIALEKCCLHPILGVREAILKVREHISTPHELDNKVIHKVLACFKVIIINGYLKRYQIGWPQIDENSIVNDDLKRLYLKSMPLTNQHIKTYWFEISQIHFKKTFNPDEYDPTSDLLQDKAIAPIRKEWLSCFSGSVLGEKREQPTKPKRLIDYMLQVPEMKSLSVLEYVKNRKHLLDNSNNISYSMKEKENKTSARLFAKMTCDLRACQIVLEGLTAKFVAPLFPEHGSVLTFLDLERDLSTLSSLQNSYTHKRKELSSEVTYLTTDLVKYCLRWRSQVTSLFFETLDELFGFEETFNWMHPFLMTNRLFVADPGYPPLLHLGRKIETSLDDDFFIDGSLGGIEGYQQKEWSAISIALIKASAIWSGTIAPSIVQGDNQVIAITSLHYQGQTREKINHEHLDSVKRFLKTFTEFNSAMGHELKVEETIISREIFVYSKKIYRKGRSMGIPGKKVMKSFCFDPDAKMNFLSSVALYESCISSGIKEGLTPDVESWSDTRRHLFIKTLVAHASLSPLDRLESINCLHNMVKINFLPIFLHVFMGGFSTLTNESFTIQRIDDVLTSSIQTLLSICGDKIGLKIVIERMKGLQSTTPLKILMNPLGLELDDGLREEPPALDHEIRDLMYESKNTLVTCALDYCGSEELEDFASKIIGNNSVHVLLASTIFDNSLQGRLFGFLNGLCKTRTLQQKVLKRQKYMLQRKRIITLEASGKVRKFVGLIGEEKLRVNDSGSINLLYYEVHGYQTCSLEIAEKLRSMRGKMCKGKENLVFRFHSSPSIREMISIQTVPPSVSQPHLVVTLSPGSGGSPYLGSSTEERTNHNDWDQDTLTPPGKTAIQLATLSKWITGDTKIVESVVRNLLQVGEEEMSMEDLPEQVLSRNFDHRLNSTRAETTYMVPYKDKMNYKMSFSTNFFKITSDMILHGDNNKILDSDDTNVIYQNCIIHCLSSTLSTLDKSIEVVKDIVDNEPTQSQCTKEVNDVGYIVENLEEESIKRSNNALQFDTHQTTDLIPVEGHSLPVSFKGNIDQRKRIIAYGVLKRNCCIRLSDFMQVPFDPCCESQMRISCNYKPFATTIIPRLRAKRMNVEDLGLYYEEKLGYLMGYYLGRILIRSSSKVRGLSEENFLEVSSSGSNKNYSSEISLCNFDAFIIGLVWGLLYTIMSYLNPEYVSNPREVEPHVTQMMVSITHRGLDTLKNTLSDKRVQECRSRSKIRWSYYGVSTENQSILEDLQYLVTRTYRNLPDILRGHSNPPLILDNRKRGVLDDEVHDSNLNPYISTLDQVFKKLFQNRSNPDINIPVVYLDAKIPILCREIVIKIRNSSMGNLSQEQIQDERENSLPDKIRISLGLHSVKLRKEDTIGLEVKTSKHTCWDGEYSNPITGIFVEPVLLLQVRTNENSKLIHLCTRTHGLNSTTGFKCVSLIRNAFDIIPEGPILMMGEGSGNFCALTLRMHEFLRGEENYEMYVQSMHGDYDGYTKELWIPSELENAGFDVIPLFPDKGIYDVQKKKGVFSLQPFPMTNGDILDPSYLSRLEPLIRSCVLITCDAEFESGTNPRLIYRMINYVLERSPCCFIIKCLMRSKMTYLIDEIIASNWYREIKILAYVPYNQGYNDLEVYLIFRLEVEPTPLIDINLISSIRRSLSILEWVKETQSERYLIAKLGIPSNFDKIQLLLRICPKITGKEKTGREILDLIEESIINRVKLTRRTMNRKFSDLSWTQDPVSIFQNEVDYILSQIILIQILENYGKSGYLPEDTINQVFSFILKDTSLTIIPEIGEKKIYSFKQMDIKETKVETKEIPRPLAKNVLKLVGHIILLLSGSCQVGLE</sequence>
<evidence type="ECO:0000256" key="2">
    <source>
        <dbReference type="ARBA" id="ARBA00012494"/>
    </source>
</evidence>
<comment type="catalytic activity">
    <reaction evidence="15">
        <text>a 5'-end (5'-triphosphoguanosine)-(2'-O-methyladenylyl)-adenylyl-cytidylyl-adenosine in mRNA + S-adenosyl-L-methionine = a 5'-end (N(7)-methyl 5'-triphosphoguanosine)-(2'-O-methyladenylyl)-adenylyl-cytidylyl-adenosine in mRNA + S-adenosyl-L-homocysteine</text>
        <dbReference type="Rhea" id="RHEA:65440"/>
        <dbReference type="Rhea" id="RHEA-COMP:16798"/>
        <dbReference type="Rhea" id="RHEA-COMP:16801"/>
        <dbReference type="ChEBI" id="CHEBI:57856"/>
        <dbReference type="ChEBI" id="CHEBI:59789"/>
        <dbReference type="ChEBI" id="CHEBI:156482"/>
        <dbReference type="ChEBI" id="CHEBI:156483"/>
    </reaction>
</comment>
<comment type="subcellular location">
    <subcellularLocation>
        <location evidence="1">Virion</location>
    </subcellularLocation>
</comment>
<evidence type="ECO:0000313" key="23">
    <source>
        <dbReference type="EMBL" id="AFK79810.1"/>
    </source>
</evidence>
<evidence type="ECO:0000256" key="16">
    <source>
        <dbReference type="ARBA" id="ARBA00030436"/>
    </source>
</evidence>
<dbReference type="Pfam" id="PF14318">
    <property type="entry name" value="Mononeg_mRNAcap"/>
    <property type="match status" value="1"/>
</dbReference>
<evidence type="ECO:0000256" key="21">
    <source>
        <dbReference type="SAM" id="MobiDB-lite"/>
    </source>
</evidence>
<evidence type="ECO:0000256" key="18">
    <source>
        <dbReference type="ARBA" id="ARBA00047332"/>
    </source>
</evidence>
<proteinExistence type="predicted"/>
<evidence type="ECO:0000256" key="4">
    <source>
        <dbReference type="ARBA" id="ARBA00022664"/>
    </source>
</evidence>
<keyword evidence="5" id="KW-0808">Transferase</keyword>
<dbReference type="GO" id="GO:0003968">
    <property type="term" value="F:RNA-directed RNA polymerase activity"/>
    <property type="evidence" value="ECO:0007669"/>
    <property type="project" value="UniProtKB-KW"/>
</dbReference>
<keyword evidence="13" id="KW-0511">Multifunctional enzyme</keyword>
<keyword evidence="11" id="KW-0693">Viral RNA replication</keyword>
<evidence type="ECO:0000256" key="6">
    <source>
        <dbReference type="ARBA" id="ARBA00022691"/>
    </source>
</evidence>
<dbReference type="EMBL" id="JN192445">
    <property type="protein sequence ID" value="AFK79810.1"/>
    <property type="molecule type" value="Viral_cRNA"/>
</dbReference>
<organism evidence="23 24">
    <name type="scientific">Sunshine Coast virus</name>
    <dbReference type="NCBI Taxonomy" id="1195087"/>
    <lineage>
        <taxon>Viruses</taxon>
        <taxon>Riboviria</taxon>
        <taxon>Orthornavirae</taxon>
        <taxon>Negarnaviricota</taxon>
        <taxon>Haploviricotina</taxon>
        <taxon>Monjiviricetes</taxon>
        <taxon>Mononegavirales</taxon>
        <taxon>Sunviridae</taxon>
        <taxon>Sunshinevirus</taxon>
        <taxon>Sunshinevirus reptilis</taxon>
    </lineage>
</organism>
<comment type="catalytic activity">
    <reaction evidence="18">
        <text>a 5'-end (5'-triphosphoguanosine)-adenylyl-adenylyl-cytidylyl-adenosine in mRNA + S-adenosyl-L-methionine = a 5'-end (5'-triphosphoguanosine)-(2'-O-methyladenylyl)-adenylyl-cytidylyl-adenosine in mRNA + S-adenosyl-L-homocysteine + H(+)</text>
        <dbReference type="Rhea" id="RHEA:65380"/>
        <dbReference type="Rhea" id="RHEA-COMP:16797"/>
        <dbReference type="Rhea" id="RHEA-COMP:16801"/>
        <dbReference type="ChEBI" id="CHEBI:15378"/>
        <dbReference type="ChEBI" id="CHEBI:57856"/>
        <dbReference type="ChEBI" id="CHEBI:59789"/>
        <dbReference type="ChEBI" id="CHEBI:156482"/>
        <dbReference type="ChEBI" id="CHEBI:156484"/>
    </reaction>
</comment>
<keyword evidence="7" id="KW-0548">Nucleotidyltransferase</keyword>
<evidence type="ECO:0000256" key="1">
    <source>
        <dbReference type="ARBA" id="ARBA00004328"/>
    </source>
</evidence>
<comment type="catalytic activity">
    <reaction evidence="14">
        <text>a 5'-end triphospho-adenylyl-adenylyl-cytidylyl-adenosine in mRNA + GDP + H(+) = a 5'-end (5'-triphosphoguanosine)-adenylyl-adenylyl-cytidylyl-adenosine in mRNA + diphosphate</text>
        <dbReference type="Rhea" id="RHEA:65436"/>
        <dbReference type="Rhea" id="RHEA-COMP:16797"/>
        <dbReference type="Rhea" id="RHEA-COMP:16799"/>
        <dbReference type="ChEBI" id="CHEBI:15378"/>
        <dbReference type="ChEBI" id="CHEBI:33019"/>
        <dbReference type="ChEBI" id="CHEBI:58189"/>
        <dbReference type="ChEBI" id="CHEBI:156484"/>
        <dbReference type="ChEBI" id="CHEBI:156503"/>
        <dbReference type="EC" id="2.7.7.88"/>
    </reaction>
</comment>
<keyword evidence="10" id="KW-0946">Virion</keyword>
<accession>I3VIZ3</accession>
<name>I3VIZ3_9MONO</name>
<keyword evidence="6" id="KW-0949">S-adenosyl-L-methionine</keyword>
<evidence type="ECO:0000259" key="22">
    <source>
        <dbReference type="PROSITE" id="PS50526"/>
    </source>
</evidence>
<dbReference type="InterPro" id="IPR026890">
    <property type="entry name" value="Mononeg_mRNAcap"/>
</dbReference>
<dbReference type="RefSeq" id="YP_009094051.1">
    <property type="nucleotide sequence ID" value="NC_025345.1"/>
</dbReference>
<dbReference type="PROSITE" id="PS50526">
    <property type="entry name" value="RDRP_SSRNA_NEG_NONSEG"/>
    <property type="match status" value="1"/>
</dbReference>
<evidence type="ECO:0000256" key="14">
    <source>
        <dbReference type="ARBA" id="ARBA00024494"/>
    </source>
</evidence>
<dbReference type="Proteomes" id="UP000153330">
    <property type="component" value="Segment"/>
</dbReference>
<comment type="catalytic activity">
    <reaction evidence="19">
        <text>a 5'-end (5'-triphosphoguanosine)-adenylyl-adenylyl-cytidylyl-adenosine in mRNA + 2 S-adenosyl-L-methionine = a 5'-end (N(7)-methyl 5'-triphosphoguanosine)-(2'-O-methyladenylyl)-adenylyl-cytidylyl-adenosine in mRNA + 2 S-adenosyl-L-homocysteine + H(+)</text>
        <dbReference type="Rhea" id="RHEA:65376"/>
        <dbReference type="Rhea" id="RHEA-COMP:16797"/>
        <dbReference type="Rhea" id="RHEA-COMP:16798"/>
        <dbReference type="ChEBI" id="CHEBI:15378"/>
        <dbReference type="ChEBI" id="CHEBI:57856"/>
        <dbReference type="ChEBI" id="CHEBI:59789"/>
        <dbReference type="ChEBI" id="CHEBI:156483"/>
        <dbReference type="ChEBI" id="CHEBI:156484"/>
        <dbReference type="EC" id="2.1.1.375"/>
    </reaction>
</comment>
<keyword evidence="9" id="KW-0067">ATP-binding</keyword>
<evidence type="ECO:0000256" key="7">
    <source>
        <dbReference type="ARBA" id="ARBA00022695"/>
    </source>
</evidence>
<keyword evidence="8" id="KW-0547">Nucleotide-binding</keyword>
<feature type="compositionally biased region" description="Basic and acidic residues" evidence="21">
    <location>
        <begin position="1187"/>
        <end position="1196"/>
    </location>
</feature>
<evidence type="ECO:0000313" key="24">
    <source>
        <dbReference type="Proteomes" id="UP000153330"/>
    </source>
</evidence>
<evidence type="ECO:0000256" key="20">
    <source>
        <dbReference type="ARBA" id="ARBA00048548"/>
    </source>
</evidence>